<dbReference type="CDD" id="cd02440">
    <property type="entry name" value="AdoMet_MTases"/>
    <property type="match status" value="1"/>
</dbReference>
<protein>
    <recommendedName>
        <fullName evidence="4">Methyltransferase domain-containing protein</fullName>
    </recommendedName>
</protein>
<keyword evidence="3" id="KW-0949">S-adenosyl-L-methionine</keyword>
<dbReference type="Gene3D" id="3.40.50.150">
    <property type="entry name" value="Vaccinia Virus protein VP39"/>
    <property type="match status" value="1"/>
</dbReference>
<accession>W4LK17</accession>
<dbReference type="EMBL" id="AZHW01000555">
    <property type="protein sequence ID" value="ETW98438.1"/>
    <property type="molecule type" value="Genomic_DNA"/>
</dbReference>
<reference evidence="5 6" key="1">
    <citation type="journal article" date="2014" name="Nature">
        <title>An environmental bacterial taxon with a large and distinct metabolic repertoire.</title>
        <authorList>
            <person name="Wilson M.C."/>
            <person name="Mori T."/>
            <person name="Ruckert C."/>
            <person name="Uria A.R."/>
            <person name="Helf M.J."/>
            <person name="Takada K."/>
            <person name="Gernert C."/>
            <person name="Steffens U.A."/>
            <person name="Heycke N."/>
            <person name="Schmitt S."/>
            <person name="Rinke C."/>
            <person name="Helfrich E.J."/>
            <person name="Brachmann A.O."/>
            <person name="Gurgui C."/>
            <person name="Wakimoto T."/>
            <person name="Kracht M."/>
            <person name="Crusemann M."/>
            <person name="Hentschel U."/>
            <person name="Abe I."/>
            <person name="Matsunaga S."/>
            <person name="Kalinowski J."/>
            <person name="Takeyama H."/>
            <person name="Piel J."/>
        </authorList>
    </citation>
    <scope>NUCLEOTIDE SEQUENCE [LARGE SCALE GENOMIC DNA]</scope>
    <source>
        <strain evidence="6">TSY1</strain>
    </source>
</reference>
<organism evidence="5 6">
    <name type="scientific">Entotheonella factor</name>
    <dbReference type="NCBI Taxonomy" id="1429438"/>
    <lineage>
        <taxon>Bacteria</taxon>
        <taxon>Pseudomonadati</taxon>
        <taxon>Nitrospinota/Tectimicrobiota group</taxon>
        <taxon>Candidatus Tectimicrobiota</taxon>
        <taxon>Candidatus Entotheonellia</taxon>
        <taxon>Candidatus Entotheonellales</taxon>
        <taxon>Candidatus Entotheonellaceae</taxon>
        <taxon>Candidatus Entotheonella</taxon>
    </lineage>
</organism>
<dbReference type="SUPFAM" id="SSF53335">
    <property type="entry name" value="S-adenosyl-L-methionine-dependent methyltransferases"/>
    <property type="match status" value="1"/>
</dbReference>
<feature type="domain" description="Methyltransferase" evidence="4">
    <location>
        <begin position="87"/>
        <end position="179"/>
    </location>
</feature>
<dbReference type="GO" id="GO:0016279">
    <property type="term" value="F:protein-lysine N-methyltransferase activity"/>
    <property type="evidence" value="ECO:0007669"/>
    <property type="project" value="InterPro"/>
</dbReference>
<dbReference type="Pfam" id="PF13649">
    <property type="entry name" value="Methyltransf_25"/>
    <property type="match status" value="1"/>
</dbReference>
<dbReference type="Proteomes" id="UP000019141">
    <property type="component" value="Unassembled WGS sequence"/>
</dbReference>
<sequence length="232" mass="26622">MKNPITWGYASLRERGLSRTLSSAVSFIDNWWFDWRYGTDTATVVRTPFLDMPSPVKALAHEYRATKAAPMRKLMDAAELPEHKVFIDMGCGKGKALMVAADYGCQKLIGVEYSPALCERARVNLQARFKNQPEVAFEIVQCDAAEYEFRDDENVIYFYNPFAAQIAQSVLQSLERSLRRVPRPVWLLYYVCEFREPFDACPFLELKAAPILGGCEHLIFTNRWYLPRVNAS</sequence>
<dbReference type="InterPro" id="IPR029063">
    <property type="entry name" value="SAM-dependent_MTases_sf"/>
</dbReference>
<keyword evidence="1" id="KW-0489">Methyltransferase</keyword>
<evidence type="ECO:0000256" key="1">
    <source>
        <dbReference type="ARBA" id="ARBA00022603"/>
    </source>
</evidence>
<name>W4LK17_ENTF1</name>
<evidence type="ECO:0000313" key="6">
    <source>
        <dbReference type="Proteomes" id="UP000019141"/>
    </source>
</evidence>
<keyword evidence="2" id="KW-0808">Transferase</keyword>
<dbReference type="AlphaFoldDB" id="W4LK17"/>
<dbReference type="InterPro" id="IPR041698">
    <property type="entry name" value="Methyltransf_25"/>
</dbReference>
<dbReference type="HOGENOM" id="CLU_082418_0_0_7"/>
<keyword evidence="6" id="KW-1185">Reference proteome</keyword>
<evidence type="ECO:0000259" key="4">
    <source>
        <dbReference type="Pfam" id="PF13649"/>
    </source>
</evidence>
<dbReference type="PANTHER" id="PTHR13610">
    <property type="entry name" value="METHYLTRANSFERASE DOMAIN-CONTAINING PROTEIN"/>
    <property type="match status" value="1"/>
</dbReference>
<dbReference type="GO" id="GO:0032259">
    <property type="term" value="P:methylation"/>
    <property type="evidence" value="ECO:0007669"/>
    <property type="project" value="UniProtKB-KW"/>
</dbReference>
<proteinExistence type="predicted"/>
<dbReference type="PANTHER" id="PTHR13610:SF11">
    <property type="entry name" value="METHYLTRANSFERASE DOMAIN-CONTAINING PROTEIN"/>
    <property type="match status" value="1"/>
</dbReference>
<gene>
    <name evidence="5" type="ORF">ETSY1_18810</name>
</gene>
<evidence type="ECO:0000313" key="5">
    <source>
        <dbReference type="EMBL" id="ETW98438.1"/>
    </source>
</evidence>
<evidence type="ECO:0000256" key="3">
    <source>
        <dbReference type="ARBA" id="ARBA00022691"/>
    </source>
</evidence>
<evidence type="ECO:0000256" key="2">
    <source>
        <dbReference type="ARBA" id="ARBA00022679"/>
    </source>
</evidence>
<dbReference type="InterPro" id="IPR026170">
    <property type="entry name" value="FAM173A/B"/>
</dbReference>
<comment type="caution">
    <text evidence="5">The sequence shown here is derived from an EMBL/GenBank/DDBJ whole genome shotgun (WGS) entry which is preliminary data.</text>
</comment>